<dbReference type="SMART" id="SM00822">
    <property type="entry name" value="PKS_KR"/>
    <property type="match status" value="1"/>
</dbReference>
<dbReference type="PANTHER" id="PTHR43975:SF2">
    <property type="entry name" value="EG:BACR7A4.14 PROTEIN-RELATED"/>
    <property type="match status" value="1"/>
</dbReference>
<dbReference type="PRINTS" id="PR00080">
    <property type="entry name" value="SDRFAMILY"/>
</dbReference>
<keyword evidence="3" id="KW-1185">Reference proteome</keyword>
<dbReference type="OMA" id="HGNAGQI"/>
<dbReference type="GO" id="GO:0006629">
    <property type="term" value="P:lipid metabolic process"/>
    <property type="evidence" value="ECO:0007669"/>
    <property type="project" value="UniProtKB-ARBA"/>
</dbReference>
<evidence type="ECO:0000313" key="4">
    <source>
        <dbReference type="RefSeq" id="XP_011200680.1"/>
    </source>
</evidence>
<reference evidence="4" key="1">
    <citation type="submission" date="2025-08" db="UniProtKB">
        <authorList>
            <consortium name="RefSeq"/>
        </authorList>
    </citation>
    <scope>IDENTIFICATION</scope>
    <source>
        <tissue evidence="4">Adult</tissue>
    </source>
</reference>
<dbReference type="OrthoDB" id="47007at2759"/>
<accession>A0A6I9UY74</accession>
<evidence type="ECO:0000259" key="2">
    <source>
        <dbReference type="SMART" id="SM00822"/>
    </source>
</evidence>
<name>A0A6I9UY74_BACDO</name>
<dbReference type="SUPFAM" id="SSF51735">
    <property type="entry name" value="NAD(P)-binding Rossmann-fold domains"/>
    <property type="match status" value="1"/>
</dbReference>
<dbReference type="Pfam" id="PF13561">
    <property type="entry name" value="adh_short_C2"/>
    <property type="match status" value="1"/>
</dbReference>
<organism evidence="3 4">
    <name type="scientific">Bactrocera dorsalis</name>
    <name type="common">Oriental fruit fly</name>
    <name type="synonym">Dacus dorsalis</name>
    <dbReference type="NCBI Taxonomy" id="27457"/>
    <lineage>
        <taxon>Eukaryota</taxon>
        <taxon>Metazoa</taxon>
        <taxon>Ecdysozoa</taxon>
        <taxon>Arthropoda</taxon>
        <taxon>Hexapoda</taxon>
        <taxon>Insecta</taxon>
        <taxon>Pterygota</taxon>
        <taxon>Neoptera</taxon>
        <taxon>Endopterygota</taxon>
        <taxon>Diptera</taxon>
        <taxon>Brachycera</taxon>
        <taxon>Muscomorpha</taxon>
        <taxon>Tephritoidea</taxon>
        <taxon>Tephritidae</taxon>
        <taxon>Bactrocera</taxon>
        <taxon>Bactrocera</taxon>
    </lineage>
</organism>
<dbReference type="InterPro" id="IPR002347">
    <property type="entry name" value="SDR_fam"/>
</dbReference>
<evidence type="ECO:0000256" key="1">
    <source>
        <dbReference type="ARBA" id="ARBA00023002"/>
    </source>
</evidence>
<dbReference type="InterPro" id="IPR020904">
    <property type="entry name" value="Sc_DH/Rdtase_CS"/>
</dbReference>
<dbReference type="AlphaFoldDB" id="A0A6I9UY74"/>
<proteinExistence type="predicted"/>
<dbReference type="GeneID" id="105224331"/>
<sequence length="255" mass="26853">MSLAGKVVIVTGASSGIGAAAAKAFAQHGSKVVITGRNEANLKATEAACKAANSKVELLLIAADVTTDAEKIIKKTIDKFGQLNVLVNNAGVGESGAILDIDVEQFDRVMNTNVRSVFLLTKYAAPHLIKTQGNIVNVSSVAGLRSFPNISVYCTSKAALDQFTRCIALDLAPKNVRVNAVNPGVIVTEFHRRLGMAEADYAKYLEHSKSTHALGRVGEPKEVADAIIFLASDSSSFITGVTLSVDGGKHAMCPR</sequence>
<dbReference type="InterPro" id="IPR057326">
    <property type="entry name" value="KR_dom"/>
</dbReference>
<evidence type="ECO:0000313" key="3">
    <source>
        <dbReference type="Proteomes" id="UP001652620"/>
    </source>
</evidence>
<feature type="domain" description="Ketoreductase" evidence="2">
    <location>
        <begin position="6"/>
        <end position="184"/>
    </location>
</feature>
<dbReference type="InParanoid" id="A0A6I9UY74"/>
<keyword evidence="1" id="KW-0560">Oxidoreductase</keyword>
<dbReference type="KEGG" id="bdr:105224331"/>
<dbReference type="InterPro" id="IPR036291">
    <property type="entry name" value="NAD(P)-bd_dom_sf"/>
</dbReference>
<dbReference type="GO" id="GO:0016491">
    <property type="term" value="F:oxidoreductase activity"/>
    <property type="evidence" value="ECO:0007669"/>
    <property type="project" value="UniProtKB-KW"/>
</dbReference>
<dbReference type="PANTHER" id="PTHR43975">
    <property type="entry name" value="ZGC:101858"/>
    <property type="match status" value="1"/>
</dbReference>
<dbReference type="FunFam" id="3.40.50.720:FF:000084">
    <property type="entry name" value="Short-chain dehydrogenase reductase"/>
    <property type="match status" value="1"/>
</dbReference>
<dbReference type="PROSITE" id="PS00061">
    <property type="entry name" value="ADH_SHORT"/>
    <property type="match status" value="1"/>
</dbReference>
<dbReference type="NCBIfam" id="NF005559">
    <property type="entry name" value="PRK07231.1"/>
    <property type="match status" value="1"/>
</dbReference>
<dbReference type="RefSeq" id="XP_011200680.1">
    <property type="nucleotide sequence ID" value="XM_011202378.4"/>
</dbReference>
<protein>
    <submittedName>
        <fullName evidence="4">Uncharacterized oxidoreductase TM_0325-like</fullName>
    </submittedName>
</protein>
<gene>
    <name evidence="4" type="primary">LOC105224331</name>
</gene>
<dbReference type="Proteomes" id="UP001652620">
    <property type="component" value="Chromosome 4"/>
</dbReference>
<dbReference type="PRINTS" id="PR00081">
    <property type="entry name" value="GDHRDH"/>
</dbReference>
<dbReference type="Gene3D" id="3.40.50.720">
    <property type="entry name" value="NAD(P)-binding Rossmann-like Domain"/>
    <property type="match status" value="1"/>
</dbReference>